<gene>
    <name evidence="2" type="ORF">Taro_007981</name>
</gene>
<accession>A0A843U154</accession>
<dbReference type="EMBL" id="NMUH01000257">
    <property type="protein sequence ID" value="MQL75600.1"/>
    <property type="molecule type" value="Genomic_DNA"/>
</dbReference>
<feature type="region of interest" description="Disordered" evidence="1">
    <location>
        <begin position="1"/>
        <end position="24"/>
    </location>
</feature>
<keyword evidence="3" id="KW-1185">Reference proteome</keyword>
<proteinExistence type="predicted"/>
<evidence type="ECO:0000256" key="1">
    <source>
        <dbReference type="SAM" id="MobiDB-lite"/>
    </source>
</evidence>
<feature type="non-terminal residue" evidence="2">
    <location>
        <position position="93"/>
    </location>
</feature>
<organism evidence="2 3">
    <name type="scientific">Colocasia esculenta</name>
    <name type="common">Wild taro</name>
    <name type="synonym">Arum esculentum</name>
    <dbReference type="NCBI Taxonomy" id="4460"/>
    <lineage>
        <taxon>Eukaryota</taxon>
        <taxon>Viridiplantae</taxon>
        <taxon>Streptophyta</taxon>
        <taxon>Embryophyta</taxon>
        <taxon>Tracheophyta</taxon>
        <taxon>Spermatophyta</taxon>
        <taxon>Magnoliopsida</taxon>
        <taxon>Liliopsida</taxon>
        <taxon>Araceae</taxon>
        <taxon>Aroideae</taxon>
        <taxon>Colocasieae</taxon>
        <taxon>Colocasia</taxon>
    </lineage>
</organism>
<sequence>MRATGRTVRWCTPPASKTHHRWEKPKWAPLSGGRWCTPPAQVVRPGWARTRVQAGPVRAGGAHHRLSWWWAPPVGSPPVVGFPVVYTTGGPPW</sequence>
<protein>
    <submittedName>
        <fullName evidence="2">Uncharacterized protein</fullName>
    </submittedName>
</protein>
<evidence type="ECO:0000313" key="2">
    <source>
        <dbReference type="EMBL" id="MQL75600.1"/>
    </source>
</evidence>
<reference evidence="2" key="1">
    <citation type="submission" date="2017-07" db="EMBL/GenBank/DDBJ databases">
        <title>Taro Niue Genome Assembly and Annotation.</title>
        <authorList>
            <person name="Atibalentja N."/>
            <person name="Keating K."/>
            <person name="Fields C.J."/>
        </authorList>
    </citation>
    <scope>NUCLEOTIDE SEQUENCE</scope>
    <source>
        <strain evidence="2">Niue_2</strain>
        <tissue evidence="2">Leaf</tissue>
    </source>
</reference>
<dbReference type="AlphaFoldDB" id="A0A843U154"/>
<comment type="caution">
    <text evidence="2">The sequence shown here is derived from an EMBL/GenBank/DDBJ whole genome shotgun (WGS) entry which is preliminary data.</text>
</comment>
<name>A0A843U154_COLES</name>
<dbReference type="Proteomes" id="UP000652761">
    <property type="component" value="Unassembled WGS sequence"/>
</dbReference>
<evidence type="ECO:0000313" key="3">
    <source>
        <dbReference type="Proteomes" id="UP000652761"/>
    </source>
</evidence>